<evidence type="ECO:0000313" key="2">
    <source>
        <dbReference type="Proteomes" id="UP001501126"/>
    </source>
</evidence>
<sequence>MKKLIYILLSLALLTFFGCVFLFKSVEDKYLISKIELRKVQLIQVGENLKVVNYSASNEFVRSGIGITLTKKFVSDEESPKQLIFTSQEPGINGLLNSRQLDSIGIYLGGTAIMENIFCFNINTQDPEDLNFNGEGVSFNEVVKMMKNNDRTLSGIRLNKVEKYFWISDEDSTTIELMKFKDLKSNK</sequence>
<gene>
    <name evidence="1" type="ORF">GCM10009118_07510</name>
</gene>
<comment type="caution">
    <text evidence="1">The sequence shown here is derived from an EMBL/GenBank/DDBJ whole genome shotgun (WGS) entry which is preliminary data.</text>
</comment>
<dbReference type="Proteomes" id="UP001501126">
    <property type="component" value="Unassembled WGS sequence"/>
</dbReference>
<organism evidence="1 2">
    <name type="scientific">Wandonia haliotis</name>
    <dbReference type="NCBI Taxonomy" id="574963"/>
    <lineage>
        <taxon>Bacteria</taxon>
        <taxon>Pseudomonadati</taxon>
        <taxon>Bacteroidota</taxon>
        <taxon>Flavobacteriia</taxon>
        <taxon>Flavobacteriales</taxon>
        <taxon>Crocinitomicaceae</taxon>
        <taxon>Wandonia</taxon>
    </lineage>
</organism>
<accession>A0ABN1MM36</accession>
<proteinExistence type="predicted"/>
<name>A0ABN1MM36_9FLAO</name>
<protein>
    <recommendedName>
        <fullName evidence="3">Lipoprotein</fullName>
    </recommendedName>
</protein>
<reference evidence="1 2" key="1">
    <citation type="journal article" date="2019" name="Int. J. Syst. Evol. Microbiol.">
        <title>The Global Catalogue of Microorganisms (GCM) 10K type strain sequencing project: providing services to taxonomists for standard genome sequencing and annotation.</title>
        <authorList>
            <consortium name="The Broad Institute Genomics Platform"/>
            <consortium name="The Broad Institute Genome Sequencing Center for Infectious Disease"/>
            <person name="Wu L."/>
            <person name="Ma J."/>
        </authorList>
    </citation>
    <scope>NUCLEOTIDE SEQUENCE [LARGE SCALE GENOMIC DNA]</scope>
    <source>
        <strain evidence="1 2">JCM 16083</strain>
    </source>
</reference>
<keyword evidence="2" id="KW-1185">Reference proteome</keyword>
<dbReference type="RefSeq" id="WP_343785245.1">
    <property type="nucleotide sequence ID" value="NZ_BAAAFH010000003.1"/>
</dbReference>
<evidence type="ECO:0000313" key="1">
    <source>
        <dbReference type="EMBL" id="GAA0874343.1"/>
    </source>
</evidence>
<dbReference type="PROSITE" id="PS51257">
    <property type="entry name" value="PROKAR_LIPOPROTEIN"/>
    <property type="match status" value="1"/>
</dbReference>
<evidence type="ECO:0008006" key="3">
    <source>
        <dbReference type="Google" id="ProtNLM"/>
    </source>
</evidence>
<dbReference type="EMBL" id="BAAAFH010000003">
    <property type="protein sequence ID" value="GAA0874343.1"/>
    <property type="molecule type" value="Genomic_DNA"/>
</dbReference>